<name>A0A084E1U2_SPHYA</name>
<dbReference type="Proteomes" id="UP000028534">
    <property type="component" value="Unassembled WGS sequence"/>
</dbReference>
<reference evidence="1 2" key="1">
    <citation type="submission" date="2014-03" db="EMBL/GenBank/DDBJ databases">
        <title>Genome sequence of Sphingobium yanoikuyae B1.</title>
        <authorList>
            <person name="Gan H.M."/>
            <person name="Gan H.Y."/>
            <person name="Savka M.A."/>
        </authorList>
    </citation>
    <scope>NUCLEOTIDE SEQUENCE [LARGE SCALE GENOMIC DNA]</scope>
    <source>
        <strain evidence="1 2">B1</strain>
    </source>
</reference>
<proteinExistence type="predicted"/>
<protein>
    <submittedName>
        <fullName evidence="1">Uncharacterized protein</fullName>
    </submittedName>
</protein>
<organism evidence="1 2">
    <name type="scientific">Sphingobium yanoikuyae</name>
    <name type="common">Sphingomonas yanoikuyae</name>
    <dbReference type="NCBI Taxonomy" id="13690"/>
    <lineage>
        <taxon>Bacteria</taxon>
        <taxon>Pseudomonadati</taxon>
        <taxon>Pseudomonadota</taxon>
        <taxon>Alphaproteobacteria</taxon>
        <taxon>Sphingomonadales</taxon>
        <taxon>Sphingomonadaceae</taxon>
        <taxon>Sphingobium</taxon>
    </lineage>
</organism>
<sequence>MEHYVERTLLNELVEVAKKLKECLAILDARAKKRTKR</sequence>
<comment type="caution">
    <text evidence="1">The sequence shown here is derived from an EMBL/GenBank/DDBJ whole genome shotgun (WGS) entry which is preliminary data.</text>
</comment>
<accession>A0A084E1U2</accession>
<evidence type="ECO:0000313" key="2">
    <source>
        <dbReference type="Proteomes" id="UP000028534"/>
    </source>
</evidence>
<dbReference type="EMBL" id="JGVR01000095">
    <property type="protein sequence ID" value="KEZ11934.1"/>
    <property type="molecule type" value="Genomic_DNA"/>
</dbReference>
<gene>
    <name evidence="1" type="ORF">CP98_05356</name>
</gene>
<dbReference type="PATRIC" id="fig|13690.10.peg.5565"/>
<dbReference type="AlphaFoldDB" id="A0A084E1U2"/>
<evidence type="ECO:0000313" key="1">
    <source>
        <dbReference type="EMBL" id="KEZ11934.1"/>
    </source>
</evidence>